<dbReference type="AlphaFoldDB" id="A0A5E5BJ03"/>
<reference evidence="1 2" key="1">
    <citation type="submission" date="2019-08" db="EMBL/GenBank/DDBJ databases">
        <authorList>
            <person name="Peeters C."/>
        </authorList>
    </citation>
    <scope>NUCLEOTIDE SEQUENCE [LARGE SCALE GENOMIC DNA]</scope>
    <source>
        <strain evidence="1 2">LMG 31121</strain>
    </source>
</reference>
<dbReference type="SUPFAM" id="SSF103515">
    <property type="entry name" value="Autotransporter"/>
    <property type="match status" value="1"/>
</dbReference>
<organism evidence="1 2">
    <name type="scientific">Pandoraea sputorum</name>
    <dbReference type="NCBI Taxonomy" id="93222"/>
    <lineage>
        <taxon>Bacteria</taxon>
        <taxon>Pseudomonadati</taxon>
        <taxon>Pseudomonadota</taxon>
        <taxon>Betaproteobacteria</taxon>
        <taxon>Burkholderiales</taxon>
        <taxon>Burkholderiaceae</taxon>
        <taxon>Pandoraea</taxon>
    </lineage>
</organism>
<proteinExistence type="predicted"/>
<dbReference type="EMBL" id="CABPSR010000023">
    <property type="protein sequence ID" value="VVE85082.1"/>
    <property type="molecule type" value="Genomic_DNA"/>
</dbReference>
<dbReference type="Gene3D" id="2.40.128.130">
    <property type="entry name" value="Autotransporter beta-domain"/>
    <property type="match status" value="1"/>
</dbReference>
<evidence type="ECO:0000313" key="1">
    <source>
        <dbReference type="EMBL" id="VVE85082.1"/>
    </source>
</evidence>
<accession>A0A5E5BJ03</accession>
<dbReference type="InterPro" id="IPR036709">
    <property type="entry name" value="Autotransporte_beta_dom_sf"/>
</dbReference>
<name>A0A5E5BJ03_9BURK</name>
<dbReference type="Proteomes" id="UP000335538">
    <property type="component" value="Unassembled WGS sequence"/>
</dbReference>
<gene>
    <name evidence="1" type="ORF">PSP31121_05073</name>
</gene>
<dbReference type="RefSeq" id="WP_150811228.1">
    <property type="nucleotide sequence ID" value="NZ_CABPSR010000023.1"/>
</dbReference>
<protein>
    <submittedName>
        <fullName evidence="1">Autotransporter domain-containing protein</fullName>
    </submittedName>
</protein>
<evidence type="ECO:0000313" key="2">
    <source>
        <dbReference type="Proteomes" id="UP000335538"/>
    </source>
</evidence>
<sequence length="119" mass="12197">MRLTLDGLTFHSLRSRLGAALPLGLLPATVDAAWPAHLQATGDHEGLSGALTQGATFTAASAARLTPRTPVTGRDRLEVQAGVSYRAGERMTLGVALLSNLHAAGDAGIAGSVAATWRV</sequence>